<reference evidence="2 3" key="1">
    <citation type="journal article" date="2017" name="Front. Microbiol.">
        <title>New Insights into the Diversity of the Genus Faecalibacterium.</title>
        <authorList>
            <person name="Benevides L."/>
            <person name="Burman S."/>
            <person name="Martin R."/>
            <person name="Robert V."/>
            <person name="Thomas M."/>
            <person name="Miquel S."/>
            <person name="Chain F."/>
            <person name="Sokol H."/>
            <person name="Bermudez-Humaran L.G."/>
            <person name="Morrison M."/>
            <person name="Langella P."/>
            <person name="Azevedo V.A."/>
            <person name="Chatel J.M."/>
            <person name="Soares S."/>
        </authorList>
    </citation>
    <scope>NUCLEOTIDE SEQUENCE [LARGE SCALE GENOMIC DNA]</scope>
    <source>
        <strain evidence="2 3">CNCM I 4542</strain>
    </source>
</reference>
<protein>
    <submittedName>
        <fullName evidence="2">Uncharacterized protein</fullName>
    </submittedName>
</protein>
<feature type="transmembrane region" description="Helical" evidence="1">
    <location>
        <begin position="86"/>
        <end position="103"/>
    </location>
</feature>
<dbReference type="EMBL" id="NMTS02000013">
    <property type="protein sequence ID" value="PLK29885.1"/>
    <property type="molecule type" value="Genomic_DNA"/>
</dbReference>
<evidence type="ECO:0000313" key="3">
    <source>
        <dbReference type="Proteomes" id="UP000221015"/>
    </source>
</evidence>
<accession>A0A2J4JPT7</accession>
<dbReference type="RefSeq" id="WP_097781416.1">
    <property type="nucleotide sequence ID" value="NZ_NMTS02000013.1"/>
</dbReference>
<keyword evidence="1" id="KW-0472">Membrane</keyword>
<feature type="transmembrane region" description="Helical" evidence="1">
    <location>
        <begin position="59"/>
        <end position="80"/>
    </location>
</feature>
<feature type="transmembrane region" description="Helical" evidence="1">
    <location>
        <begin position="140"/>
        <end position="162"/>
    </location>
</feature>
<name>A0A2J4JPT7_9FIRM</name>
<keyword evidence="1" id="KW-1133">Transmembrane helix</keyword>
<evidence type="ECO:0000256" key="1">
    <source>
        <dbReference type="SAM" id="Phobius"/>
    </source>
</evidence>
<sequence>MLLQVILEGLGLGALLVLICAAGIRKGAVGMVHLYSPAVQQRCVKLGLTTHEKIKRNSLVFKAVCVPGYIGYVLVCVYGINGAKGFVQGFWQLLVILSVMNLMDRLLVDGYWVGHTNAWTIPGTEDLKPYITAKDKQKKWLFGTVGMAVIAAVLARIMMFLMES</sequence>
<evidence type="ECO:0000313" key="2">
    <source>
        <dbReference type="EMBL" id="PLK29885.1"/>
    </source>
</evidence>
<feature type="transmembrane region" description="Helical" evidence="1">
    <location>
        <begin position="6"/>
        <end position="24"/>
    </location>
</feature>
<organism evidence="2 3">
    <name type="scientific">Faecalibacterium prausnitzii</name>
    <dbReference type="NCBI Taxonomy" id="853"/>
    <lineage>
        <taxon>Bacteria</taxon>
        <taxon>Bacillati</taxon>
        <taxon>Bacillota</taxon>
        <taxon>Clostridia</taxon>
        <taxon>Eubacteriales</taxon>
        <taxon>Oscillospiraceae</taxon>
        <taxon>Faecalibacterium</taxon>
    </lineage>
</organism>
<gene>
    <name evidence="2" type="ORF">CGS50_005400</name>
</gene>
<keyword evidence="1" id="KW-0812">Transmembrane</keyword>
<comment type="caution">
    <text evidence="2">The sequence shown here is derived from an EMBL/GenBank/DDBJ whole genome shotgun (WGS) entry which is preliminary data.</text>
</comment>
<dbReference type="AlphaFoldDB" id="A0A2J4JPT7"/>
<dbReference type="Proteomes" id="UP000221015">
    <property type="component" value="Unassembled WGS sequence"/>
</dbReference>
<proteinExistence type="predicted"/>